<dbReference type="Proteomes" id="UP000076532">
    <property type="component" value="Unassembled WGS sequence"/>
</dbReference>
<protein>
    <submittedName>
        <fullName evidence="1">Uncharacterized protein</fullName>
    </submittedName>
</protein>
<keyword evidence="2" id="KW-1185">Reference proteome</keyword>
<name>A0A166HP77_9AGAM</name>
<gene>
    <name evidence="1" type="ORF">FIBSPDRAFT_573127</name>
</gene>
<evidence type="ECO:0000313" key="1">
    <source>
        <dbReference type="EMBL" id="KZP19079.1"/>
    </source>
</evidence>
<organism evidence="1 2">
    <name type="scientific">Athelia psychrophila</name>
    <dbReference type="NCBI Taxonomy" id="1759441"/>
    <lineage>
        <taxon>Eukaryota</taxon>
        <taxon>Fungi</taxon>
        <taxon>Dikarya</taxon>
        <taxon>Basidiomycota</taxon>
        <taxon>Agaricomycotina</taxon>
        <taxon>Agaricomycetes</taxon>
        <taxon>Agaricomycetidae</taxon>
        <taxon>Atheliales</taxon>
        <taxon>Atheliaceae</taxon>
        <taxon>Athelia</taxon>
    </lineage>
</organism>
<proteinExistence type="predicted"/>
<evidence type="ECO:0000313" key="2">
    <source>
        <dbReference type="Proteomes" id="UP000076532"/>
    </source>
</evidence>
<reference evidence="1 2" key="1">
    <citation type="journal article" date="2016" name="Mol. Biol. Evol.">
        <title>Comparative Genomics of Early-Diverging Mushroom-Forming Fungi Provides Insights into the Origins of Lignocellulose Decay Capabilities.</title>
        <authorList>
            <person name="Nagy L.G."/>
            <person name="Riley R."/>
            <person name="Tritt A."/>
            <person name="Adam C."/>
            <person name="Daum C."/>
            <person name="Floudas D."/>
            <person name="Sun H."/>
            <person name="Yadav J.S."/>
            <person name="Pangilinan J."/>
            <person name="Larsson K.H."/>
            <person name="Matsuura K."/>
            <person name="Barry K."/>
            <person name="Labutti K."/>
            <person name="Kuo R."/>
            <person name="Ohm R.A."/>
            <person name="Bhattacharya S.S."/>
            <person name="Shirouzu T."/>
            <person name="Yoshinaga Y."/>
            <person name="Martin F.M."/>
            <person name="Grigoriev I.V."/>
            <person name="Hibbett D.S."/>
        </authorList>
    </citation>
    <scope>NUCLEOTIDE SEQUENCE [LARGE SCALE GENOMIC DNA]</scope>
    <source>
        <strain evidence="1 2">CBS 109695</strain>
    </source>
</reference>
<accession>A0A166HP77</accession>
<dbReference type="EMBL" id="KV417567">
    <property type="protein sequence ID" value="KZP19079.1"/>
    <property type="molecule type" value="Genomic_DNA"/>
</dbReference>
<sequence length="156" mass="17743">MLSRAAWVLRSAATLVARRSQGSRLTLKGDFILCCCLSGKTVVRWVTRSVAETMLLGKRRETETRGRKYAKTSREFNRKKSRVYKCGESSGTGSASRILGFILMRGRDISWGRDVSVLPRYKALKLKESLRRGVEVHGRMIACDRHVNLCRFSRCL</sequence>
<dbReference type="AlphaFoldDB" id="A0A166HP77"/>